<reference evidence="4 5" key="1">
    <citation type="submission" date="2017-06" db="EMBL/GenBank/DDBJ databases">
        <authorList>
            <person name="Kim H.J."/>
            <person name="Triplett B.A."/>
        </authorList>
    </citation>
    <scope>NUCLEOTIDE SEQUENCE [LARGE SCALE GENOMIC DNA]</scope>
    <source>
        <strain evidence="4 5">DSM 25597</strain>
    </source>
</reference>
<dbReference type="Proteomes" id="UP000198379">
    <property type="component" value="Unassembled WGS sequence"/>
</dbReference>
<evidence type="ECO:0000256" key="2">
    <source>
        <dbReference type="SAM" id="Phobius"/>
    </source>
</evidence>
<dbReference type="RefSeq" id="WP_089371956.1">
    <property type="nucleotide sequence ID" value="NZ_BMEP01000007.1"/>
</dbReference>
<feature type="transmembrane region" description="Helical" evidence="2">
    <location>
        <begin position="136"/>
        <end position="156"/>
    </location>
</feature>
<dbReference type="OrthoDB" id="88903at2"/>
<keyword evidence="5" id="KW-1185">Reference proteome</keyword>
<dbReference type="SUPFAM" id="SSF52540">
    <property type="entry name" value="P-loop containing nucleoside triphosphate hydrolases"/>
    <property type="match status" value="1"/>
</dbReference>
<feature type="transmembrane region" description="Helical" evidence="2">
    <location>
        <begin position="168"/>
        <end position="192"/>
    </location>
</feature>
<accession>A0A239A4H9</accession>
<keyword evidence="2" id="KW-0812">Transmembrane</keyword>
<evidence type="ECO:0000313" key="5">
    <source>
        <dbReference type="Proteomes" id="UP000198379"/>
    </source>
</evidence>
<keyword evidence="2" id="KW-0472">Membrane</keyword>
<keyword evidence="2" id="KW-1133">Transmembrane helix</keyword>
<organism evidence="4 5">
    <name type="scientific">Dokdonia pacifica</name>
    <dbReference type="NCBI Taxonomy" id="1627892"/>
    <lineage>
        <taxon>Bacteria</taxon>
        <taxon>Pseudomonadati</taxon>
        <taxon>Bacteroidota</taxon>
        <taxon>Flavobacteriia</taxon>
        <taxon>Flavobacteriales</taxon>
        <taxon>Flavobacteriaceae</taxon>
        <taxon>Dokdonia</taxon>
    </lineage>
</organism>
<dbReference type="EMBL" id="FZNY01000004">
    <property type="protein sequence ID" value="SNR90450.1"/>
    <property type="molecule type" value="Genomic_DNA"/>
</dbReference>
<name>A0A239A4H9_9FLAO</name>
<dbReference type="InterPro" id="IPR011646">
    <property type="entry name" value="KAP_P-loop"/>
</dbReference>
<evidence type="ECO:0000256" key="1">
    <source>
        <dbReference type="SAM" id="Coils"/>
    </source>
</evidence>
<evidence type="ECO:0000313" key="4">
    <source>
        <dbReference type="EMBL" id="SNR90450.1"/>
    </source>
</evidence>
<feature type="coiled-coil region" evidence="1">
    <location>
        <begin position="688"/>
        <end position="723"/>
    </location>
</feature>
<gene>
    <name evidence="4" type="ORF">SAMN06265376_104143</name>
</gene>
<sequence>MSEKKFPQFISNQPQGIDSFGGSQKKIANKVSEIIKKDLLETKIIGLEGDWGSGKSNVVRIIEKKLNSEGYHTFIFDAWGNQEDLTRKSFLEQLINELFDKKFLTNSEEWQKLENQLLAKTSRSLKEKYPKVKKHWFFIMSSFVLLGILTGFYTLVLKDKEVLPIIHFGVWKTIISVYLAPFILLVIGLVNIKKEYSVARQINKDKNEKDKETQWDTLGKILYWFSGQDILTEETERIIEEDPTVLMFREYFYKIEKDISSKGKLLIVFDNLDRLDTDKVKSLWSSIHTFFAESKTQINSYIIIPYNKRELILQLGEGGVGIGFIEKSIAINFRVTPPIVTNWEMFFKDKLTLAFGEELINQSDRIELITIYDLLSEDKIINPRKIINHINELVSLYLQWEKEIKSKKIKIKYLSLFSLKKDDIIYDPYTEIPLRNYLSSLENLFPDKEELDEIIAALTFGIPREHANEVLLLREFQANLRIGDSKALLSASDHSAFSNYFNKAYYSAGFPKIVKHIDKILISLKEKLPESLMNSFWNDVADKIITYDSEFNSFTLKHENILLNIDEFKGRKVINKLIDTLISKLEDEKTKDQSNYFTQIQLLESFLIEKGIFNSKIDEFLKPVYFDAIPYLDFVNKEPSKFNSYKIDCKEENLTNYIINEDNTINIEYLLPYIKEFSIIKGKKNYKFQDIQDNVKELIENINHDQKNDLDDLLKVVKALNEKYVTLKLTDTFYSQLTLNKLDSDNIYYDAFCIGLSNFENAYRQRNFQNTLNTLNETHIENICSVIEWYLCYNDILELVTTNSNAQKYSSLKSIALKITEEPRGISKLNLDWVLANFSKIVENVFDSDPTNEGLFIKRLRSWDKSLKIKIEDIDEKLFKHFNVKNNALIDAIVIKTLEYYKSLSKDKILTSFIDKNKDYEVLTHLVGNSLIKNFSSDFYSAIDDYFKKIAKQDLVCGNYKFWDSLMDKLNKVKLKSTFTSVRDILINDRGEINEDEISFFEKGLIEYGNLIKKPDDSCLKFIIPMIKSNRNFNVFLQKNEKLIKVAESSEHIETVKGELETRIKSKEYAKNETLKSITSYLKIKPTEEESEDI</sequence>
<proteinExistence type="predicted"/>
<protein>
    <submittedName>
        <fullName evidence="4">KAP family P-loop domain-containing protein</fullName>
    </submittedName>
</protein>
<dbReference type="InterPro" id="IPR027417">
    <property type="entry name" value="P-loop_NTPase"/>
</dbReference>
<keyword evidence="1" id="KW-0175">Coiled coil</keyword>
<feature type="domain" description="KAP NTPase" evidence="3">
    <location>
        <begin position="25"/>
        <end position="397"/>
    </location>
</feature>
<dbReference type="Pfam" id="PF07693">
    <property type="entry name" value="KAP_NTPase"/>
    <property type="match status" value="1"/>
</dbReference>
<evidence type="ECO:0000259" key="3">
    <source>
        <dbReference type="Pfam" id="PF07693"/>
    </source>
</evidence>
<dbReference type="AlphaFoldDB" id="A0A239A4H9"/>